<proteinExistence type="predicted"/>
<keyword evidence="1" id="KW-0812">Transmembrane</keyword>
<dbReference type="InterPro" id="IPR032820">
    <property type="entry name" value="ATPase_put"/>
</dbReference>
<keyword evidence="1" id="KW-0472">Membrane</keyword>
<name>A0A2M7QDM3_9BACT</name>
<organism evidence="2 3">
    <name type="scientific">Candidatus Roizmanbacteria bacterium CG_4_10_14_0_8_um_filter_39_9</name>
    <dbReference type="NCBI Taxonomy" id="1974829"/>
    <lineage>
        <taxon>Bacteria</taxon>
        <taxon>Candidatus Roizmaniibacteriota</taxon>
    </lineage>
</organism>
<sequence length="91" mass="10171">MLKYNQKNISTVGENFEIRSTKQSKKVGRSATNLEYLRYLNIGFYLVTPLLVGVAVGIYVDGRFQTRPIGVIIGIIIGAMGTFYNLIKLIV</sequence>
<protein>
    <recommendedName>
        <fullName evidence="4">AtpZ/AtpI family protein</fullName>
    </recommendedName>
</protein>
<accession>A0A2M7QDM3</accession>
<feature type="transmembrane region" description="Helical" evidence="1">
    <location>
        <begin position="39"/>
        <end position="60"/>
    </location>
</feature>
<evidence type="ECO:0000313" key="3">
    <source>
        <dbReference type="Proteomes" id="UP000230108"/>
    </source>
</evidence>
<dbReference type="Proteomes" id="UP000230108">
    <property type="component" value="Unassembled WGS sequence"/>
</dbReference>
<evidence type="ECO:0000256" key="1">
    <source>
        <dbReference type="SAM" id="Phobius"/>
    </source>
</evidence>
<feature type="transmembrane region" description="Helical" evidence="1">
    <location>
        <begin position="66"/>
        <end position="87"/>
    </location>
</feature>
<dbReference type="AlphaFoldDB" id="A0A2M7QDM3"/>
<gene>
    <name evidence="2" type="ORF">COY90_01220</name>
</gene>
<evidence type="ECO:0000313" key="2">
    <source>
        <dbReference type="EMBL" id="PIY69325.1"/>
    </source>
</evidence>
<dbReference type="Pfam" id="PF09527">
    <property type="entry name" value="ATPase_gene1"/>
    <property type="match status" value="1"/>
</dbReference>
<comment type="caution">
    <text evidence="2">The sequence shown here is derived from an EMBL/GenBank/DDBJ whole genome shotgun (WGS) entry which is preliminary data.</text>
</comment>
<dbReference type="EMBL" id="PFLF01000034">
    <property type="protein sequence ID" value="PIY69325.1"/>
    <property type="molecule type" value="Genomic_DNA"/>
</dbReference>
<evidence type="ECO:0008006" key="4">
    <source>
        <dbReference type="Google" id="ProtNLM"/>
    </source>
</evidence>
<keyword evidence="1" id="KW-1133">Transmembrane helix</keyword>
<reference evidence="3" key="1">
    <citation type="submission" date="2017-09" db="EMBL/GenBank/DDBJ databases">
        <title>Depth-based differentiation of microbial function through sediment-hosted aquifers and enrichment of novel symbionts in the deep terrestrial subsurface.</title>
        <authorList>
            <person name="Probst A.J."/>
            <person name="Ladd B."/>
            <person name="Jarett J.K."/>
            <person name="Geller-Mcgrath D.E."/>
            <person name="Sieber C.M.K."/>
            <person name="Emerson J.B."/>
            <person name="Anantharaman K."/>
            <person name="Thomas B.C."/>
            <person name="Malmstrom R."/>
            <person name="Stieglmeier M."/>
            <person name="Klingl A."/>
            <person name="Woyke T."/>
            <person name="Ryan C.M."/>
            <person name="Banfield J.F."/>
        </authorList>
    </citation>
    <scope>NUCLEOTIDE SEQUENCE [LARGE SCALE GENOMIC DNA]</scope>
</reference>